<protein>
    <recommendedName>
        <fullName evidence="3">CCHC-type domain-containing protein</fullName>
    </recommendedName>
</protein>
<dbReference type="PANTHER" id="PTHR33075:SF7">
    <property type="entry name" value="OS02G0303350 PROTEIN"/>
    <property type="match status" value="1"/>
</dbReference>
<reference evidence="4" key="1">
    <citation type="submission" date="2019-03" db="EMBL/GenBank/DDBJ databases">
        <title>WGS assembly of Setaria viridis.</title>
        <authorList>
            <person name="Huang P."/>
            <person name="Jenkins J."/>
            <person name="Grimwood J."/>
            <person name="Barry K."/>
            <person name="Healey A."/>
            <person name="Mamidi S."/>
            <person name="Sreedasyam A."/>
            <person name="Shu S."/>
            <person name="Feldman M."/>
            <person name="Wu J."/>
            <person name="Yu Y."/>
            <person name="Chen C."/>
            <person name="Johnson J."/>
            <person name="Rokhsar D."/>
            <person name="Baxter I."/>
            <person name="Schmutz J."/>
            <person name="Brutnell T."/>
            <person name="Kellogg E."/>
        </authorList>
    </citation>
    <scope>NUCLEOTIDE SEQUENCE [LARGE SCALE GENOMIC DNA]</scope>
</reference>
<keyword evidence="1" id="KW-0862">Zinc</keyword>
<dbReference type="Proteomes" id="UP000298652">
    <property type="component" value="Chromosome 2"/>
</dbReference>
<dbReference type="Gramene" id="TKW30173">
    <property type="protein sequence ID" value="TKW30173"/>
    <property type="gene ID" value="SEVIR_2G017600v2"/>
</dbReference>
<feature type="region of interest" description="Disordered" evidence="2">
    <location>
        <begin position="656"/>
        <end position="705"/>
    </location>
</feature>
<keyword evidence="1" id="KW-0863">Zinc-finger</keyword>
<dbReference type="EMBL" id="CM016553">
    <property type="protein sequence ID" value="TKW30173.1"/>
    <property type="molecule type" value="Genomic_DNA"/>
</dbReference>
<dbReference type="Pfam" id="PF24530">
    <property type="entry name" value="DUF7597"/>
    <property type="match status" value="1"/>
</dbReference>
<dbReference type="AlphaFoldDB" id="A0A4U6VP58"/>
<gene>
    <name evidence="4" type="ORF">SEVIR_2G017600v2</name>
</gene>
<dbReference type="PROSITE" id="PS50158">
    <property type="entry name" value="ZF_CCHC"/>
    <property type="match status" value="1"/>
</dbReference>
<dbReference type="OMA" id="LGPLQHH"/>
<keyword evidence="1" id="KW-0479">Metal-binding</keyword>
<dbReference type="GO" id="GO:0003676">
    <property type="term" value="F:nucleic acid binding"/>
    <property type="evidence" value="ECO:0007669"/>
    <property type="project" value="InterPro"/>
</dbReference>
<dbReference type="SUPFAM" id="SSF57756">
    <property type="entry name" value="Retrovirus zinc finger-like domains"/>
    <property type="match status" value="1"/>
</dbReference>
<evidence type="ECO:0000313" key="5">
    <source>
        <dbReference type="Proteomes" id="UP000298652"/>
    </source>
</evidence>
<dbReference type="InterPro" id="IPR001878">
    <property type="entry name" value="Znf_CCHC"/>
</dbReference>
<sequence>MASLCFVQSHGIAFAAKVRDLLNSYVSPLSTQSPGFAMLAAFSRNSFRLDSFSVASCLQNVLGGVASGFRVSQISQQVFKFFVASKHVGFLCEDLKDFSCDEFNLGFFFSNASGLSKATLFARKLSGPAYHWELSRPRHGKAVSLSKCPLLGQHPNSKVSTHQEIPMKSYGFSSSRRGLHPERSRSFVDVVRASSGSSQKLTGANATPLGEKLAFINNYQRVGFLGSSSSSPQKRRSVFDRLSSRAEAGKTEHRVSKILNSSGPPLEKVYDQNTRLGRSLLCSRCLSPRHRRSACRNRISCWHCRRAGHTLNDCKPFHSLQAFIMCCSSTFGGGFSPGIKASDWPLDCTSTWFKDGPPEERLTGTSGPRIFANLEDLALSLHGRVSGSATSNPTAGLPAASSSPFFPPLQQYLPPDTSTDLHQPPATNQDQTMAFLNIDPQPLMLAGFHRVMVQGRQQFTRVVVPRALPRNEDLAVVTLGNLPPGEIPFGPLRNAISNYLVHDLGLEVRDIQRSPFGRGEAFVRMGRPSDRDTLIARSPLFNNGLSFTFVQHNRALNARRVNFNRECWLMLIGFPIDNRSSHEIEDSIRSFGRMILWQKDDVLARVIIKARVTDLVDIPHYLILSEGDDFEGVSYTVQCEILQQNMLGAQLQDEDIPPGGPDGEFIFPGFQPNVQQQQNQPHNHNLDLEGPGGQLPDLNGNPEQNNMAIEQDEQDEEEDEEDGMDEDVLLDMLIEEAQALHEEEEEPQVILDLNLNLSPPPPSSSPSDQSMDPLPIVVYSGGIPQAIAFNPVDQPLEQEPVHPMGQYMDIHAQQAAMQDGPLIQPEIVLGLPANNQQD</sequence>
<evidence type="ECO:0000256" key="1">
    <source>
        <dbReference type="PROSITE-ProRule" id="PRU00047"/>
    </source>
</evidence>
<dbReference type="InterPro" id="IPR056018">
    <property type="entry name" value="DUF7597"/>
</dbReference>
<accession>A0A4U6VP58</accession>
<evidence type="ECO:0000313" key="4">
    <source>
        <dbReference type="EMBL" id="TKW30173.1"/>
    </source>
</evidence>
<proteinExistence type="predicted"/>
<feature type="compositionally biased region" description="Low complexity" evidence="2">
    <location>
        <begin position="671"/>
        <end position="683"/>
    </location>
</feature>
<evidence type="ECO:0000256" key="2">
    <source>
        <dbReference type="SAM" id="MobiDB-lite"/>
    </source>
</evidence>
<dbReference type="SMART" id="SM00343">
    <property type="entry name" value="ZnF_C2HC"/>
    <property type="match status" value="2"/>
</dbReference>
<dbReference type="GO" id="GO:0008270">
    <property type="term" value="F:zinc ion binding"/>
    <property type="evidence" value="ECO:0007669"/>
    <property type="project" value="UniProtKB-KW"/>
</dbReference>
<keyword evidence="5" id="KW-1185">Reference proteome</keyword>
<evidence type="ECO:0000259" key="3">
    <source>
        <dbReference type="PROSITE" id="PS50158"/>
    </source>
</evidence>
<dbReference type="InterPro" id="IPR036875">
    <property type="entry name" value="Znf_CCHC_sf"/>
</dbReference>
<organism evidence="4 5">
    <name type="scientific">Setaria viridis</name>
    <name type="common">Green bristlegrass</name>
    <name type="synonym">Setaria italica subsp. viridis</name>
    <dbReference type="NCBI Taxonomy" id="4556"/>
    <lineage>
        <taxon>Eukaryota</taxon>
        <taxon>Viridiplantae</taxon>
        <taxon>Streptophyta</taxon>
        <taxon>Embryophyta</taxon>
        <taxon>Tracheophyta</taxon>
        <taxon>Spermatophyta</taxon>
        <taxon>Magnoliopsida</taxon>
        <taxon>Liliopsida</taxon>
        <taxon>Poales</taxon>
        <taxon>Poaceae</taxon>
        <taxon>PACMAD clade</taxon>
        <taxon>Panicoideae</taxon>
        <taxon>Panicodae</taxon>
        <taxon>Paniceae</taxon>
        <taxon>Cenchrinae</taxon>
        <taxon>Setaria</taxon>
    </lineage>
</organism>
<name>A0A4U6VP58_SETVI</name>
<feature type="domain" description="CCHC-type" evidence="3">
    <location>
        <begin position="301"/>
        <end position="315"/>
    </location>
</feature>
<dbReference type="PANTHER" id="PTHR33075">
    <property type="entry name" value="OS02G0499800 PROTEIN"/>
    <property type="match status" value="1"/>
</dbReference>